<dbReference type="InterPro" id="IPR036388">
    <property type="entry name" value="WH-like_DNA-bd_sf"/>
</dbReference>
<dbReference type="STRING" id="694327.DFW101_1805"/>
<dbReference type="CDD" id="cd05466">
    <property type="entry name" value="PBP2_LTTR_substrate"/>
    <property type="match status" value="1"/>
</dbReference>
<dbReference type="Gene3D" id="1.10.10.10">
    <property type="entry name" value="Winged helix-like DNA-binding domain superfamily/Winged helix DNA-binding domain"/>
    <property type="match status" value="1"/>
</dbReference>
<accession>G7Q9Y2</accession>
<dbReference type="AlphaFoldDB" id="G7Q9Y2"/>
<name>G7Q9Y2_9BACT</name>
<gene>
    <name evidence="6" type="ORF">DFW101_1805</name>
</gene>
<comment type="similarity">
    <text evidence="1">Belongs to the LysR transcriptional regulatory family.</text>
</comment>
<dbReference type="Gene3D" id="3.40.190.290">
    <property type="match status" value="1"/>
</dbReference>
<feature type="domain" description="HTH lysR-type" evidence="5">
    <location>
        <begin position="1"/>
        <end position="58"/>
    </location>
</feature>
<evidence type="ECO:0000259" key="5">
    <source>
        <dbReference type="PROSITE" id="PS50931"/>
    </source>
</evidence>
<dbReference type="RefSeq" id="WP_009181203.1">
    <property type="nucleotide sequence ID" value="NZ_CM001368.1"/>
</dbReference>
<keyword evidence="7" id="KW-1185">Reference proteome</keyword>
<evidence type="ECO:0000256" key="1">
    <source>
        <dbReference type="ARBA" id="ARBA00009437"/>
    </source>
</evidence>
<keyword evidence="3" id="KW-0238">DNA-binding</keyword>
<sequence length="312" mass="33595">MELRNVRTFVSVAGLLSFRRAAAVLHYAPSTVSAHVQALEEELQIKLFDRLEKGIRLTEAGARFLPYAGRLLDLAEDSVSAAQGEQACPGMLAIRMPETLAAYRFPALLPRFRQAHPAVGLRLRGSSSHGVRRYLEKGLDLAFLVGEARPADNCCIERIGTEALVLAGNVADWGVGPVGIEPADLARRLLLCASSDTSARSVLQRCLGRHGVEGNVWLDCSSLTALKNALFATSGGCAFLPRIALAGELAGGRASELILPGLPDDLPVNMLWHREKWLSPSLAFFMDLSRAAWPQAASEREQPAAATSCCDP</sequence>
<dbReference type="SUPFAM" id="SSF53850">
    <property type="entry name" value="Periplasmic binding protein-like II"/>
    <property type="match status" value="1"/>
</dbReference>
<dbReference type="OrthoDB" id="5317428at2"/>
<evidence type="ECO:0000256" key="3">
    <source>
        <dbReference type="ARBA" id="ARBA00023125"/>
    </source>
</evidence>
<dbReference type="GO" id="GO:0003700">
    <property type="term" value="F:DNA-binding transcription factor activity"/>
    <property type="evidence" value="ECO:0007669"/>
    <property type="project" value="InterPro"/>
</dbReference>
<keyword evidence="2" id="KW-0805">Transcription regulation</keyword>
<dbReference type="eggNOG" id="COG0583">
    <property type="taxonomic scope" value="Bacteria"/>
</dbReference>
<dbReference type="Pfam" id="PF00126">
    <property type="entry name" value="HTH_1"/>
    <property type="match status" value="1"/>
</dbReference>
<proteinExistence type="inferred from homology"/>
<dbReference type="HOGENOM" id="CLU_039613_6_1_7"/>
<dbReference type="PROSITE" id="PS50931">
    <property type="entry name" value="HTH_LYSR"/>
    <property type="match status" value="1"/>
</dbReference>
<evidence type="ECO:0000313" key="7">
    <source>
        <dbReference type="Proteomes" id="UP000004662"/>
    </source>
</evidence>
<protein>
    <submittedName>
        <fullName evidence="6">Transcriptional regulator, LysR family</fullName>
    </submittedName>
</protein>
<dbReference type="FunFam" id="1.10.10.10:FF:000001">
    <property type="entry name" value="LysR family transcriptional regulator"/>
    <property type="match status" value="1"/>
</dbReference>
<dbReference type="PANTHER" id="PTHR30126">
    <property type="entry name" value="HTH-TYPE TRANSCRIPTIONAL REGULATOR"/>
    <property type="match status" value="1"/>
</dbReference>
<dbReference type="InterPro" id="IPR000847">
    <property type="entry name" value="LysR_HTH_N"/>
</dbReference>
<dbReference type="InterPro" id="IPR005119">
    <property type="entry name" value="LysR_subst-bd"/>
</dbReference>
<dbReference type="Pfam" id="PF03466">
    <property type="entry name" value="LysR_substrate"/>
    <property type="match status" value="1"/>
</dbReference>
<evidence type="ECO:0000313" key="6">
    <source>
        <dbReference type="EMBL" id="EHJ47812.1"/>
    </source>
</evidence>
<keyword evidence="4" id="KW-0804">Transcription</keyword>
<dbReference type="SUPFAM" id="SSF46785">
    <property type="entry name" value="Winged helix' DNA-binding domain"/>
    <property type="match status" value="1"/>
</dbReference>
<dbReference type="Proteomes" id="UP000004662">
    <property type="component" value="Chromosome"/>
</dbReference>
<organism evidence="6 7">
    <name type="scientific">Solidesulfovibrio carbinoliphilus subsp. oakridgensis</name>
    <dbReference type="NCBI Taxonomy" id="694327"/>
    <lineage>
        <taxon>Bacteria</taxon>
        <taxon>Pseudomonadati</taxon>
        <taxon>Thermodesulfobacteriota</taxon>
        <taxon>Desulfovibrionia</taxon>
        <taxon>Desulfovibrionales</taxon>
        <taxon>Desulfovibrionaceae</taxon>
        <taxon>Solidesulfovibrio</taxon>
    </lineage>
</organism>
<dbReference type="GO" id="GO:0000976">
    <property type="term" value="F:transcription cis-regulatory region binding"/>
    <property type="evidence" value="ECO:0007669"/>
    <property type="project" value="TreeGrafter"/>
</dbReference>
<evidence type="ECO:0000256" key="2">
    <source>
        <dbReference type="ARBA" id="ARBA00023015"/>
    </source>
</evidence>
<evidence type="ECO:0000256" key="4">
    <source>
        <dbReference type="ARBA" id="ARBA00023163"/>
    </source>
</evidence>
<reference evidence="7" key="1">
    <citation type="journal article" date="2015" name="Genome Announc.">
        <title>High-Quality Draft Genome Sequence of Desulfovibrio carbinoliphilus FW-101-2B, an Organic Acid-Oxidizing Sulfate-Reducing Bacterium Isolated from Uranium(VI)-Contaminated Groundwater.</title>
        <authorList>
            <person name="Ramsay B.D."/>
            <person name="Hwang C."/>
            <person name="Woo H.L."/>
            <person name="Carroll S.L."/>
            <person name="Lucas S."/>
            <person name="Han J."/>
            <person name="Lapidus A.L."/>
            <person name="Cheng J.F."/>
            <person name="Goodwin L.A."/>
            <person name="Pitluck S."/>
            <person name="Peters L."/>
            <person name="Chertkov O."/>
            <person name="Held B."/>
            <person name="Detter J.C."/>
            <person name="Han C.S."/>
            <person name="Tapia R."/>
            <person name="Land M.L."/>
            <person name="Hauser L.J."/>
            <person name="Kyrpides N.C."/>
            <person name="Ivanova N.N."/>
            <person name="Mikhailova N."/>
            <person name="Pagani I."/>
            <person name="Woyke T."/>
            <person name="Arkin A.P."/>
            <person name="Dehal P."/>
            <person name="Chivian D."/>
            <person name="Criddle C.S."/>
            <person name="Wu W."/>
            <person name="Chakraborty R."/>
            <person name="Hazen T.C."/>
            <person name="Fields M.W."/>
        </authorList>
    </citation>
    <scope>NUCLEOTIDE SEQUENCE [LARGE SCALE GENOMIC DNA]</scope>
    <source>
        <strain evidence="7">FW-101-2B</strain>
    </source>
</reference>
<dbReference type="EMBL" id="CM001368">
    <property type="protein sequence ID" value="EHJ47812.1"/>
    <property type="molecule type" value="Genomic_DNA"/>
</dbReference>
<dbReference type="PANTHER" id="PTHR30126:SF40">
    <property type="entry name" value="HTH-TYPE TRANSCRIPTIONAL REGULATOR GLTR"/>
    <property type="match status" value="1"/>
</dbReference>
<dbReference type="InterPro" id="IPR036390">
    <property type="entry name" value="WH_DNA-bd_sf"/>
</dbReference>